<organism evidence="3 4">
    <name type="scientific">Cyphomyrmex costatus</name>
    <dbReference type="NCBI Taxonomy" id="456900"/>
    <lineage>
        <taxon>Eukaryota</taxon>
        <taxon>Metazoa</taxon>
        <taxon>Ecdysozoa</taxon>
        <taxon>Arthropoda</taxon>
        <taxon>Hexapoda</taxon>
        <taxon>Insecta</taxon>
        <taxon>Pterygota</taxon>
        <taxon>Neoptera</taxon>
        <taxon>Endopterygota</taxon>
        <taxon>Hymenoptera</taxon>
        <taxon>Apocrita</taxon>
        <taxon>Aculeata</taxon>
        <taxon>Formicoidea</taxon>
        <taxon>Formicidae</taxon>
        <taxon>Myrmicinae</taxon>
        <taxon>Cyphomyrmex</taxon>
    </lineage>
</organism>
<reference evidence="3 4" key="1">
    <citation type="submission" date="2016-03" db="EMBL/GenBank/DDBJ databases">
        <title>Cyphomyrmex costatus WGS genome.</title>
        <authorList>
            <person name="Nygaard S."/>
            <person name="Hu H."/>
            <person name="Boomsma J."/>
            <person name="Zhang G."/>
        </authorList>
    </citation>
    <scope>NUCLEOTIDE SEQUENCE [LARGE SCALE GENOMIC DNA]</scope>
    <source>
        <strain evidence="3">MS0001</strain>
        <tissue evidence="3">Whole body</tissue>
    </source>
</reference>
<evidence type="ECO:0000256" key="2">
    <source>
        <dbReference type="SAM" id="MobiDB-lite"/>
    </source>
</evidence>
<accession>A0A151K281</accession>
<protein>
    <submittedName>
        <fullName evidence="3">Uncharacterized protein</fullName>
    </submittedName>
</protein>
<dbReference type="EMBL" id="LKEX01012318">
    <property type="protein sequence ID" value="KYN50182.1"/>
    <property type="molecule type" value="Genomic_DNA"/>
</dbReference>
<evidence type="ECO:0000313" key="3">
    <source>
        <dbReference type="EMBL" id="KYN50182.1"/>
    </source>
</evidence>
<feature type="coiled-coil region" evidence="1">
    <location>
        <begin position="18"/>
        <end position="45"/>
    </location>
</feature>
<dbReference type="STRING" id="456900.A0A151K281"/>
<keyword evidence="1" id="KW-0175">Coiled coil</keyword>
<sequence length="178" mass="19788">MRLKDDLKLKELINSEVIESLQQGRNEMRAQASEAINKVQKENSRTYNRKRKKSNIHKIGNLVAIKRTQFTPGSKLLAKYLGPYRIVSPKGTDRYVVEKVGEHEGPFSTTSAADNMKRWISTNSDVSESDEMSDTDTEKDTNTDGCQGPTSSQDGRVVGPVSLMLTRAREAALRAATA</sequence>
<gene>
    <name evidence="3" type="ORF">ALC62_03106</name>
</gene>
<keyword evidence="4" id="KW-1185">Reference proteome</keyword>
<proteinExistence type="predicted"/>
<evidence type="ECO:0000313" key="4">
    <source>
        <dbReference type="Proteomes" id="UP000078542"/>
    </source>
</evidence>
<feature type="region of interest" description="Disordered" evidence="2">
    <location>
        <begin position="118"/>
        <end position="160"/>
    </location>
</feature>
<comment type="caution">
    <text evidence="3">The sequence shown here is derived from an EMBL/GenBank/DDBJ whole genome shotgun (WGS) entry which is preliminary data.</text>
</comment>
<name>A0A151K281_9HYME</name>
<feature type="compositionally biased region" description="Polar residues" evidence="2">
    <location>
        <begin position="143"/>
        <end position="154"/>
    </location>
</feature>
<dbReference type="Proteomes" id="UP000078542">
    <property type="component" value="Unassembled WGS sequence"/>
</dbReference>
<evidence type="ECO:0000256" key="1">
    <source>
        <dbReference type="SAM" id="Coils"/>
    </source>
</evidence>
<dbReference type="AlphaFoldDB" id="A0A151K281"/>